<evidence type="ECO:0000256" key="1">
    <source>
        <dbReference type="PROSITE-ProRule" id="PRU00047"/>
    </source>
</evidence>
<dbReference type="SUPFAM" id="SSF57756">
    <property type="entry name" value="Retrovirus zinc finger-like domains"/>
    <property type="match status" value="1"/>
</dbReference>
<keyword evidence="1" id="KW-0863">Zinc-finger</keyword>
<gene>
    <name evidence="4" type="ORF">MERR_LOCUS28139</name>
</gene>
<comment type="caution">
    <text evidence="4">The sequence shown here is derived from an EMBL/GenBank/DDBJ whole genome shotgun (WGS) entry which is preliminary data.</text>
</comment>
<evidence type="ECO:0000259" key="3">
    <source>
        <dbReference type="PROSITE" id="PS50158"/>
    </source>
</evidence>
<dbReference type="PROSITE" id="PS50158">
    <property type="entry name" value="ZF_CCHC"/>
    <property type="match status" value="2"/>
</dbReference>
<evidence type="ECO:0000313" key="5">
    <source>
        <dbReference type="Proteomes" id="UP000467841"/>
    </source>
</evidence>
<name>A0A6D2JWD6_9BRAS</name>
<feature type="region of interest" description="Disordered" evidence="2">
    <location>
        <begin position="414"/>
        <end position="440"/>
    </location>
</feature>
<dbReference type="GO" id="GO:0003676">
    <property type="term" value="F:nucleic acid binding"/>
    <property type="evidence" value="ECO:0007669"/>
    <property type="project" value="InterPro"/>
</dbReference>
<feature type="domain" description="CCHC-type" evidence="3">
    <location>
        <begin position="367"/>
        <end position="382"/>
    </location>
</feature>
<dbReference type="EMBL" id="CACVBM020001237">
    <property type="protein sequence ID" value="CAA7040904.1"/>
    <property type="molecule type" value="Genomic_DNA"/>
</dbReference>
<evidence type="ECO:0000256" key="2">
    <source>
        <dbReference type="SAM" id="MobiDB-lite"/>
    </source>
</evidence>
<keyword evidence="1" id="KW-0479">Metal-binding</keyword>
<dbReference type="AlphaFoldDB" id="A0A6D2JWD6"/>
<sequence length="470" mass="53227">MRVTLLIRTCHLRRKGPGTDSCTDICRNQPATRIVEIIGIMDLGKCQCNHTTLLQKVPKHQTDTSITTRHQDNHQMTSLTVINNHLHHPVNNQMGQTILKEADPGQPSPNEQQSLDPTLTMVHNLLSQVLHQGASNGTPPPPDFLKYVMMMKTLGTYRFEGNHDPDEADAWMQCLDKNFAVTRCPTKFKKDVAVYYLEKEALGWWNSVDRQTNHTIITWEAFQREIRRKYFPLEARDRMEQAFVTLTQGNKSVREYEAEFIRLQKYVIYGNGDDGVMVRKFLQGLSPETGGRLQAVTYTHLYDLIEKAVNVESFIKREKAIANRNKDNPNRGESSNSKNITTAKKTYPSNQGERPRMENMSRGDGACFVCGSKGHFARSCPEKRENGMAVTTQYQPTCYYCGVKGHFSNNCPVKTSKTHRPADRQPAMTRSANEAPNKRRAPAECVYAMGAEIGENRDQSGGPITGLHTY</sequence>
<dbReference type="PANTHER" id="PTHR34482:SF49">
    <property type="entry name" value="RETROTRANSPOSON GAG DOMAIN-CONTAINING PROTEIN"/>
    <property type="match status" value="1"/>
</dbReference>
<feature type="compositionally biased region" description="Polar residues" evidence="2">
    <location>
        <begin position="331"/>
        <end position="352"/>
    </location>
</feature>
<dbReference type="Pfam" id="PF00098">
    <property type="entry name" value="zf-CCHC"/>
    <property type="match status" value="2"/>
</dbReference>
<dbReference type="InterPro" id="IPR001878">
    <property type="entry name" value="Znf_CCHC"/>
</dbReference>
<reference evidence="4" key="1">
    <citation type="submission" date="2020-01" db="EMBL/GenBank/DDBJ databases">
        <authorList>
            <person name="Mishra B."/>
        </authorList>
    </citation>
    <scope>NUCLEOTIDE SEQUENCE [LARGE SCALE GENOMIC DNA]</scope>
</reference>
<feature type="domain" description="CCHC-type" evidence="3">
    <location>
        <begin position="398"/>
        <end position="412"/>
    </location>
</feature>
<dbReference type="InterPro" id="IPR005162">
    <property type="entry name" value="Retrotrans_gag_dom"/>
</dbReference>
<keyword evidence="5" id="KW-1185">Reference proteome</keyword>
<accession>A0A6D2JWD6</accession>
<dbReference type="InterPro" id="IPR036875">
    <property type="entry name" value="Znf_CCHC_sf"/>
</dbReference>
<dbReference type="Gene3D" id="4.10.60.10">
    <property type="entry name" value="Zinc finger, CCHC-type"/>
    <property type="match status" value="2"/>
</dbReference>
<dbReference type="OrthoDB" id="1111698at2759"/>
<organism evidence="4 5">
    <name type="scientific">Microthlaspi erraticum</name>
    <dbReference type="NCBI Taxonomy" id="1685480"/>
    <lineage>
        <taxon>Eukaryota</taxon>
        <taxon>Viridiplantae</taxon>
        <taxon>Streptophyta</taxon>
        <taxon>Embryophyta</taxon>
        <taxon>Tracheophyta</taxon>
        <taxon>Spermatophyta</taxon>
        <taxon>Magnoliopsida</taxon>
        <taxon>eudicotyledons</taxon>
        <taxon>Gunneridae</taxon>
        <taxon>Pentapetalae</taxon>
        <taxon>rosids</taxon>
        <taxon>malvids</taxon>
        <taxon>Brassicales</taxon>
        <taxon>Brassicaceae</taxon>
        <taxon>Coluteocarpeae</taxon>
        <taxon>Microthlaspi</taxon>
    </lineage>
</organism>
<dbReference type="SMART" id="SM00343">
    <property type="entry name" value="ZnF_C2HC"/>
    <property type="match status" value="2"/>
</dbReference>
<proteinExistence type="predicted"/>
<dbReference type="PANTHER" id="PTHR34482">
    <property type="entry name" value="DNA DAMAGE-INDUCIBLE PROTEIN 1-LIKE"/>
    <property type="match status" value="1"/>
</dbReference>
<evidence type="ECO:0000313" key="4">
    <source>
        <dbReference type="EMBL" id="CAA7040904.1"/>
    </source>
</evidence>
<dbReference type="Pfam" id="PF03732">
    <property type="entry name" value="Retrotrans_gag"/>
    <property type="match status" value="1"/>
</dbReference>
<protein>
    <recommendedName>
        <fullName evidence="3">CCHC-type domain-containing protein</fullName>
    </recommendedName>
</protein>
<feature type="region of interest" description="Disordered" evidence="2">
    <location>
        <begin position="322"/>
        <end position="360"/>
    </location>
</feature>
<dbReference type="Proteomes" id="UP000467841">
    <property type="component" value="Unassembled WGS sequence"/>
</dbReference>
<dbReference type="GO" id="GO:0008270">
    <property type="term" value="F:zinc ion binding"/>
    <property type="evidence" value="ECO:0007669"/>
    <property type="project" value="UniProtKB-KW"/>
</dbReference>
<keyword evidence="1" id="KW-0862">Zinc</keyword>